<feature type="compositionally biased region" description="Polar residues" evidence="1">
    <location>
        <begin position="370"/>
        <end position="380"/>
    </location>
</feature>
<dbReference type="PANTHER" id="PTHR42769">
    <property type="entry name" value="SUPEROXIDE DISMUTASE"/>
    <property type="match status" value="1"/>
</dbReference>
<feature type="region of interest" description="Disordered" evidence="1">
    <location>
        <begin position="370"/>
        <end position="410"/>
    </location>
</feature>
<dbReference type="PANTHER" id="PTHR42769:SF1">
    <property type="entry name" value="MANGANESE_IRON SUPEROXIDE DISMUTASE C-TERMINAL DOMAIN-CONTAINING PROTEIN"/>
    <property type="match status" value="1"/>
</dbReference>
<evidence type="ECO:0000313" key="4">
    <source>
        <dbReference type="EMBL" id="CCC90224.1"/>
    </source>
</evidence>
<accession>G0ULG9</accession>
<dbReference type="VEuPathDB" id="TriTrypDB:TcIL3000_4_3190"/>
<dbReference type="GO" id="GO:0004784">
    <property type="term" value="F:superoxide dismutase activity"/>
    <property type="evidence" value="ECO:0007669"/>
    <property type="project" value="InterPro"/>
</dbReference>
<keyword evidence="2" id="KW-0812">Transmembrane</keyword>
<dbReference type="InterPro" id="IPR047002">
    <property type="entry name" value="Tcp10_C_sf"/>
</dbReference>
<dbReference type="EMBL" id="HE575317">
    <property type="protein sequence ID" value="CCC90224.1"/>
    <property type="molecule type" value="Genomic_DNA"/>
</dbReference>
<proteinExistence type="predicted"/>
<gene>
    <name evidence="4" type="ORF">TCIL3000_4_3190</name>
</gene>
<feature type="compositionally biased region" description="Basic and acidic residues" evidence="1">
    <location>
        <begin position="381"/>
        <end position="391"/>
    </location>
</feature>
<evidence type="ECO:0000259" key="3">
    <source>
        <dbReference type="Pfam" id="PF02777"/>
    </source>
</evidence>
<feature type="domain" description="Manganese/iron superoxide dismutase C-terminal" evidence="3">
    <location>
        <begin position="179"/>
        <end position="249"/>
    </location>
</feature>
<dbReference type="Pfam" id="PF02777">
    <property type="entry name" value="Sod_Fe_C"/>
    <property type="match status" value="1"/>
</dbReference>
<dbReference type="GO" id="GO:0046872">
    <property type="term" value="F:metal ion binding"/>
    <property type="evidence" value="ECO:0007669"/>
    <property type="project" value="InterPro"/>
</dbReference>
<dbReference type="InterPro" id="IPR019832">
    <property type="entry name" value="Mn/Fe_SOD_C"/>
</dbReference>
<keyword evidence="2" id="KW-0472">Membrane</keyword>
<name>G0ULG9_TRYCI</name>
<dbReference type="Gene3D" id="2.60.450.20">
    <property type="match status" value="1"/>
</dbReference>
<protein>
    <recommendedName>
        <fullName evidence="3">Manganese/iron superoxide dismutase C-terminal domain-containing protein</fullName>
    </recommendedName>
</protein>
<dbReference type="AlphaFoldDB" id="G0ULG9"/>
<organism evidence="4">
    <name type="scientific">Trypanosoma congolense (strain IL3000)</name>
    <dbReference type="NCBI Taxonomy" id="1068625"/>
    <lineage>
        <taxon>Eukaryota</taxon>
        <taxon>Discoba</taxon>
        <taxon>Euglenozoa</taxon>
        <taxon>Kinetoplastea</taxon>
        <taxon>Metakinetoplastina</taxon>
        <taxon>Trypanosomatida</taxon>
        <taxon>Trypanosomatidae</taxon>
        <taxon>Trypanosoma</taxon>
        <taxon>Nannomonas</taxon>
    </lineage>
</organism>
<evidence type="ECO:0000256" key="1">
    <source>
        <dbReference type="SAM" id="MobiDB-lite"/>
    </source>
</evidence>
<reference evidence="4" key="1">
    <citation type="journal article" date="2012" name="Proc. Natl. Acad. Sci. U.S.A.">
        <title>Antigenic diversity is generated by distinct evolutionary mechanisms in African trypanosome species.</title>
        <authorList>
            <person name="Jackson A.P."/>
            <person name="Berry A."/>
            <person name="Aslett M."/>
            <person name="Allison H.C."/>
            <person name="Burton P."/>
            <person name="Vavrova-Anderson J."/>
            <person name="Brown R."/>
            <person name="Browne H."/>
            <person name="Corton N."/>
            <person name="Hauser H."/>
            <person name="Gamble J."/>
            <person name="Gilderthorp R."/>
            <person name="Marcello L."/>
            <person name="McQuillan J."/>
            <person name="Otto T.D."/>
            <person name="Quail M.A."/>
            <person name="Sanders M.J."/>
            <person name="van Tonder A."/>
            <person name="Ginger M.L."/>
            <person name="Field M.C."/>
            <person name="Barry J.D."/>
            <person name="Hertz-Fowler C."/>
            <person name="Berriman M."/>
        </authorList>
    </citation>
    <scope>NUCLEOTIDE SEQUENCE</scope>
    <source>
        <strain evidence="4">IL3000</strain>
    </source>
</reference>
<dbReference type="Gene3D" id="3.55.40.20">
    <property type="entry name" value="Iron/manganese superoxide dismutase, C-terminal domain"/>
    <property type="match status" value="1"/>
</dbReference>
<evidence type="ECO:0000256" key="2">
    <source>
        <dbReference type="SAM" id="Phobius"/>
    </source>
</evidence>
<dbReference type="SUPFAM" id="SSF54719">
    <property type="entry name" value="Fe,Mn superoxide dismutase (SOD), C-terminal domain"/>
    <property type="match status" value="1"/>
</dbReference>
<dbReference type="InterPro" id="IPR036314">
    <property type="entry name" value="SOD_C_sf"/>
</dbReference>
<sequence length="482" mass="53290">MCFVAHSLPLIPLLIICPLHLLIIVLPIRTLKYSPSQSGVLVTEGGFGGVALAPEPVAMLRTRLTLQHCSVELKKLLPVLLPLLDPPLSTGVAVSAAHVIVATGHTSRRRELHQPNCPVLARLLPLSEVSNDDAFLRRPCLPCLSHRAHFLASEDFCHSLVKRCTRRVACPVPAEWKGIVSRQFASEAALEAELVFRAANRREAGWTWLVYDNQRPEEQRLVVVNMPGNRTPLLLGLWPLGVVDMTDKAVVAAARTALNTISAPLAPPWSRAARNPSCSATTSLVGNGCIQRLSTVREKVAREAVLQMDWDFILQQWKEAEVYYASNSRTEKIRTERARKEREVAVNALSKLRDSGTTILMSDTVEVTATTEGSMAASSKPQERVQGEPRSVEGSNDNTTEPDPKCTQLPDGTWQYLYRNGDVTFLKPDGTRIFRKSNLTTTAYIDGSTLYEYPNNTSILDRADGIRITTFADGTKKEERPQ</sequence>
<feature type="transmembrane region" description="Helical" evidence="2">
    <location>
        <begin position="6"/>
        <end position="28"/>
    </location>
</feature>
<keyword evidence="2" id="KW-1133">Transmembrane helix</keyword>